<evidence type="ECO:0000313" key="2">
    <source>
        <dbReference type="Proteomes" id="UP000318590"/>
    </source>
</evidence>
<dbReference type="RefSeq" id="WP_142833073.1">
    <property type="nucleotide sequence ID" value="NZ_VFSV01000002.1"/>
</dbReference>
<evidence type="ECO:0000313" key="1">
    <source>
        <dbReference type="EMBL" id="TRD23282.1"/>
    </source>
</evidence>
<reference evidence="1 2" key="1">
    <citation type="submission" date="2019-06" db="EMBL/GenBank/DDBJ databases">
        <title>Paenimaribius caenipelagi gen. nov., sp. nov., isolated from a tidal flat.</title>
        <authorList>
            <person name="Yoon J.-H."/>
        </authorList>
    </citation>
    <scope>NUCLEOTIDE SEQUENCE [LARGE SCALE GENOMIC DNA]</scope>
    <source>
        <strain evidence="1 2">JBTF-M29</strain>
    </source>
</reference>
<dbReference type="Proteomes" id="UP000318590">
    <property type="component" value="Unassembled WGS sequence"/>
</dbReference>
<keyword evidence="2" id="KW-1185">Reference proteome</keyword>
<comment type="caution">
    <text evidence="1">The sequence shown here is derived from an EMBL/GenBank/DDBJ whole genome shotgun (WGS) entry which is preliminary data.</text>
</comment>
<proteinExistence type="predicted"/>
<gene>
    <name evidence="1" type="ORF">FEV53_01615</name>
</gene>
<sequence>MEILSIFLAGAAAGGLWQLNRKRDRARRDPANLWTDRFPGDVVRDTKMLPDGRYALIDSDMGLGVVRIKDGAGWRIGPDDTYSQASGDIQICPSEMEKRFEINISAGSLDDGWADKVKTHST</sequence>
<dbReference type="EMBL" id="VFSV01000002">
    <property type="protein sequence ID" value="TRD23282.1"/>
    <property type="molecule type" value="Genomic_DNA"/>
</dbReference>
<protein>
    <submittedName>
        <fullName evidence="1">Uncharacterized protein</fullName>
    </submittedName>
</protein>
<dbReference type="OrthoDB" id="9761969at2"/>
<dbReference type="AlphaFoldDB" id="A0A547QAA4"/>
<name>A0A547QAA4_9RHOB</name>
<accession>A0A547QAA4</accession>
<organism evidence="1 2">
    <name type="scientific">Palleronia caenipelagi</name>
    <dbReference type="NCBI Taxonomy" id="2489174"/>
    <lineage>
        <taxon>Bacteria</taxon>
        <taxon>Pseudomonadati</taxon>
        <taxon>Pseudomonadota</taxon>
        <taxon>Alphaproteobacteria</taxon>
        <taxon>Rhodobacterales</taxon>
        <taxon>Roseobacteraceae</taxon>
        <taxon>Palleronia</taxon>
    </lineage>
</organism>